<evidence type="ECO:0000259" key="9">
    <source>
        <dbReference type="SMART" id="SM00965"/>
    </source>
</evidence>
<dbReference type="InterPro" id="IPR039426">
    <property type="entry name" value="TonB-dep_rcpt-like"/>
</dbReference>
<keyword evidence="2 7" id="KW-0813">Transport</keyword>
<dbReference type="InterPro" id="IPR011662">
    <property type="entry name" value="Secretin/TonB_short_N"/>
</dbReference>
<keyword evidence="8" id="KW-0732">Signal</keyword>
<dbReference type="SUPFAM" id="SSF56935">
    <property type="entry name" value="Porins"/>
    <property type="match status" value="1"/>
</dbReference>
<evidence type="ECO:0000313" key="10">
    <source>
        <dbReference type="EMBL" id="OQP66594.1"/>
    </source>
</evidence>
<evidence type="ECO:0000256" key="8">
    <source>
        <dbReference type="SAM" id="SignalP"/>
    </source>
</evidence>
<dbReference type="EMBL" id="LVYD01000002">
    <property type="protein sequence ID" value="OQP66594.1"/>
    <property type="molecule type" value="Genomic_DNA"/>
</dbReference>
<feature type="chain" id="PRO_5010705923" evidence="8">
    <location>
        <begin position="18"/>
        <end position="1186"/>
    </location>
</feature>
<protein>
    <submittedName>
        <fullName evidence="10">SusC/RagA family TonB-linked outer membrane protein</fullName>
    </submittedName>
</protein>
<keyword evidence="5 7" id="KW-0472">Membrane</keyword>
<dbReference type="SMART" id="SM00965">
    <property type="entry name" value="STN"/>
    <property type="match status" value="1"/>
</dbReference>
<reference evidence="10 11" key="1">
    <citation type="submission" date="2016-03" db="EMBL/GenBank/DDBJ databases">
        <title>Niastella vici sp. nov., isolated from farmland soil.</title>
        <authorList>
            <person name="Chen L."/>
            <person name="Wang D."/>
            <person name="Yang S."/>
            <person name="Wang G."/>
        </authorList>
    </citation>
    <scope>NUCLEOTIDE SEQUENCE [LARGE SCALE GENOMIC DNA]</scope>
    <source>
        <strain evidence="10 11">DJ57</strain>
    </source>
</reference>
<dbReference type="Gene3D" id="2.40.170.20">
    <property type="entry name" value="TonB-dependent receptor, beta-barrel domain"/>
    <property type="match status" value="1"/>
</dbReference>
<accession>A0A1V9G7R9</accession>
<dbReference type="NCBIfam" id="TIGR04057">
    <property type="entry name" value="SusC_RagA_signa"/>
    <property type="match status" value="1"/>
</dbReference>
<dbReference type="InterPro" id="IPR036942">
    <property type="entry name" value="Beta-barrel_TonB_sf"/>
</dbReference>
<dbReference type="InterPro" id="IPR008969">
    <property type="entry name" value="CarboxyPept-like_regulatory"/>
</dbReference>
<dbReference type="Gene3D" id="3.55.50.30">
    <property type="match status" value="1"/>
</dbReference>
<comment type="caution">
    <text evidence="10">The sequence shown here is derived from an EMBL/GenBank/DDBJ whole genome shotgun (WGS) entry which is preliminary data.</text>
</comment>
<keyword evidence="4 7" id="KW-0812">Transmembrane</keyword>
<dbReference type="Pfam" id="PF07660">
    <property type="entry name" value="STN"/>
    <property type="match status" value="1"/>
</dbReference>
<dbReference type="PROSITE" id="PS52016">
    <property type="entry name" value="TONB_DEPENDENT_REC_3"/>
    <property type="match status" value="1"/>
</dbReference>
<organism evidence="10 11">
    <name type="scientific">Niastella vici</name>
    <dbReference type="NCBI Taxonomy" id="1703345"/>
    <lineage>
        <taxon>Bacteria</taxon>
        <taxon>Pseudomonadati</taxon>
        <taxon>Bacteroidota</taxon>
        <taxon>Chitinophagia</taxon>
        <taxon>Chitinophagales</taxon>
        <taxon>Chitinophagaceae</taxon>
        <taxon>Niastella</taxon>
    </lineage>
</organism>
<feature type="domain" description="Secretin/TonB short N-terminal" evidence="9">
    <location>
        <begin position="46"/>
        <end position="97"/>
    </location>
</feature>
<evidence type="ECO:0000256" key="5">
    <source>
        <dbReference type="ARBA" id="ARBA00023136"/>
    </source>
</evidence>
<dbReference type="SUPFAM" id="SSF49464">
    <property type="entry name" value="Carboxypeptidase regulatory domain-like"/>
    <property type="match status" value="1"/>
</dbReference>
<keyword evidence="6 7" id="KW-0998">Cell outer membrane</keyword>
<name>A0A1V9G7R9_9BACT</name>
<proteinExistence type="inferred from homology"/>
<comment type="similarity">
    <text evidence="7">Belongs to the TonB-dependent receptor family.</text>
</comment>
<dbReference type="InterPro" id="IPR037066">
    <property type="entry name" value="Plug_dom_sf"/>
</dbReference>
<dbReference type="Pfam" id="PF07715">
    <property type="entry name" value="Plug"/>
    <property type="match status" value="1"/>
</dbReference>
<dbReference type="AlphaFoldDB" id="A0A1V9G7R9"/>
<dbReference type="InterPro" id="IPR023996">
    <property type="entry name" value="TonB-dep_OMP_SusC/RagA"/>
</dbReference>
<dbReference type="OrthoDB" id="9768177at2"/>
<dbReference type="InterPro" id="IPR012910">
    <property type="entry name" value="Plug_dom"/>
</dbReference>
<sequence>MKFTAILLLATCLQVSAKVFSQSVTFSGKDVPLKNVFNAVKDQTGYVFFFDEDLLKGTRPVTISAKNMLLEEFLREALKSQPLKYSIQGKTIFLSGAPAPVNAQQINNVKVSGIVFSPDRQPVPGASVGVKGTAIGTSTGEGGMFTLNEVNENAVIQITSVGFLTKEIAIARLRSGNEIPGVKHLSGDNTAINFEVVLTRTDDTLDAIVINNYSTGYQTLSKERATGAFATVTAGSFKQQRLSSLSSLLEGRVAGYNNGIIRGTTSMNGVTSPLYVIDGFPVENTSYTNNGNTLTENLPGLNLEDIEKITVLKDAAAASIYGARAANGVVVIVTKKAKKGKPQVSASSTFTVQPYNYYTGRLANSADMVDLEKEWAANNTNLQGASAATYANNMLTNNIYQNQGVKAYLNYYAGKTSQQDLNNTLDQLSQNGYKYYDDLSKYAKRNTFLQQYNISVANASDKNAFYTSVTYRNNALEDKYSASKNLGVNLRNTAYLTKWLDLELSSYLQYIDQQKQTYDPLLPGYNYMPYDQLAYDDGSHFTSTAASRLSANTMNIINTYKLYNMDITPLDEISRNIGNTKTFMSRSYAKLNIKFAKWLTYQVSFQYENNNERYSLLYDKNSYYVRNRVNSFAQYTAASGFQYLLPYGNIYNRQTQQSTGYNYRQQLNFDKSFGGHHNITAILGSETKNMKLELNNQTQYNYDPSVLNYTMVNAASLASASGLLLGGTFAASDLGYDRELVNRFVSFYGNVGYSYNDKYLLTGSLRWDRSNLWGTDSKYQNKPLWSVGAGWNIYKEGFFTPGFVSFLKLRSSYGIGGNIAKNSAPYMTAYYSSNLLLGGTQGSISNRPNPLLSWERTFTGNIGVDFAMYNNRITGSIDYYNKQGKDLLASTQGVPTEGWGYSTYTINNGRMTNNGIETTISADIIKSKDWRWNLTSLIAFNKNKVTYVNVEAPVYFLQLDYANAYPRVGDPFNSIYSYQWAGLSDKGLPQVYNEKGDKVTTSPTTLQSIVYSGTTVPKYSGSFSSSLDYKNFTFAFLVTYEGGHKIRNTTDLPMLGYQYSGIAGTYLTKFGPVNKRITQRWMKPGDEATTDVPKALFAEASGFSSSVYDMYNRASINVLNAGNIRLRNISLAYNLLSRITRPAFIESARLQFNVENAFTIAADKNAKYLLNGYNRPNYVWGLYLGF</sequence>
<dbReference type="Gene3D" id="2.170.130.10">
    <property type="entry name" value="TonB-dependent receptor, plug domain"/>
    <property type="match status" value="1"/>
</dbReference>
<evidence type="ECO:0000256" key="3">
    <source>
        <dbReference type="ARBA" id="ARBA00022452"/>
    </source>
</evidence>
<keyword evidence="11" id="KW-1185">Reference proteome</keyword>
<dbReference type="Proteomes" id="UP000192796">
    <property type="component" value="Unassembled WGS sequence"/>
</dbReference>
<evidence type="ECO:0000256" key="7">
    <source>
        <dbReference type="PROSITE-ProRule" id="PRU01360"/>
    </source>
</evidence>
<evidence type="ECO:0000256" key="4">
    <source>
        <dbReference type="ARBA" id="ARBA00022692"/>
    </source>
</evidence>
<dbReference type="Pfam" id="PF13715">
    <property type="entry name" value="CarbopepD_reg_2"/>
    <property type="match status" value="1"/>
</dbReference>
<comment type="subcellular location">
    <subcellularLocation>
        <location evidence="1 7">Cell outer membrane</location>
        <topology evidence="1 7">Multi-pass membrane protein</topology>
    </subcellularLocation>
</comment>
<dbReference type="NCBIfam" id="TIGR04056">
    <property type="entry name" value="OMP_RagA_SusC"/>
    <property type="match status" value="1"/>
</dbReference>
<dbReference type="GO" id="GO:0009279">
    <property type="term" value="C:cell outer membrane"/>
    <property type="evidence" value="ECO:0007669"/>
    <property type="project" value="UniProtKB-SubCell"/>
</dbReference>
<evidence type="ECO:0000256" key="2">
    <source>
        <dbReference type="ARBA" id="ARBA00022448"/>
    </source>
</evidence>
<evidence type="ECO:0000256" key="1">
    <source>
        <dbReference type="ARBA" id="ARBA00004571"/>
    </source>
</evidence>
<dbReference type="RefSeq" id="WP_081145533.1">
    <property type="nucleotide sequence ID" value="NZ_LVYD01000002.1"/>
</dbReference>
<feature type="signal peptide" evidence="8">
    <location>
        <begin position="1"/>
        <end position="17"/>
    </location>
</feature>
<dbReference type="STRING" id="1703345.A3860_12775"/>
<keyword evidence="3 7" id="KW-1134">Transmembrane beta strand</keyword>
<dbReference type="InterPro" id="IPR023997">
    <property type="entry name" value="TonB-dep_OMP_SusC/RagA_CS"/>
</dbReference>
<evidence type="ECO:0000313" key="11">
    <source>
        <dbReference type="Proteomes" id="UP000192796"/>
    </source>
</evidence>
<gene>
    <name evidence="10" type="ORF">A3860_12775</name>
</gene>
<evidence type="ECO:0000256" key="6">
    <source>
        <dbReference type="ARBA" id="ARBA00023237"/>
    </source>
</evidence>